<name>A0ABQ5F278_9ASTR</name>
<comment type="caution">
    <text evidence="1">The sequence shown here is derived from an EMBL/GenBank/DDBJ whole genome shotgun (WGS) entry which is preliminary data.</text>
</comment>
<reference evidence="1" key="1">
    <citation type="journal article" date="2022" name="Int. J. Mol. Sci.">
        <title>Draft Genome of Tanacetum Coccineum: Genomic Comparison of Closely Related Tanacetum-Family Plants.</title>
        <authorList>
            <person name="Yamashiro T."/>
            <person name="Shiraishi A."/>
            <person name="Nakayama K."/>
            <person name="Satake H."/>
        </authorList>
    </citation>
    <scope>NUCLEOTIDE SEQUENCE</scope>
</reference>
<evidence type="ECO:0000313" key="2">
    <source>
        <dbReference type="Proteomes" id="UP001151760"/>
    </source>
</evidence>
<keyword evidence="2" id="KW-1185">Reference proteome</keyword>
<protein>
    <submittedName>
        <fullName evidence="1">Uncharacterized protein</fullName>
    </submittedName>
</protein>
<accession>A0ABQ5F278</accession>
<gene>
    <name evidence="1" type="ORF">Tco_0991886</name>
</gene>
<reference evidence="1" key="2">
    <citation type="submission" date="2022-01" db="EMBL/GenBank/DDBJ databases">
        <authorList>
            <person name="Yamashiro T."/>
            <person name="Shiraishi A."/>
            <person name="Satake H."/>
            <person name="Nakayama K."/>
        </authorList>
    </citation>
    <scope>NUCLEOTIDE SEQUENCE</scope>
</reference>
<dbReference type="Proteomes" id="UP001151760">
    <property type="component" value="Unassembled WGS sequence"/>
</dbReference>
<proteinExistence type="predicted"/>
<dbReference type="EMBL" id="BQNB010016879">
    <property type="protein sequence ID" value="GJT56832.1"/>
    <property type="molecule type" value="Genomic_DNA"/>
</dbReference>
<sequence>MIQRVLFTHNLIKIAGFHNQLIDDAGSQNRPPMLEKGSYVPWSSRFMRYIDGKKDYGKMLKDLIENGPYRMHEITDQGNPPISSFLRLLKEANHKGENKKRFEVDIYAMNVILLGIPNDIYNSVEACKTAQAMWQLVKRLMQGTDLSKQELTSRLLDEFDKFKGMPR</sequence>
<evidence type="ECO:0000313" key="1">
    <source>
        <dbReference type="EMBL" id="GJT56832.1"/>
    </source>
</evidence>
<organism evidence="1 2">
    <name type="scientific">Tanacetum coccineum</name>
    <dbReference type="NCBI Taxonomy" id="301880"/>
    <lineage>
        <taxon>Eukaryota</taxon>
        <taxon>Viridiplantae</taxon>
        <taxon>Streptophyta</taxon>
        <taxon>Embryophyta</taxon>
        <taxon>Tracheophyta</taxon>
        <taxon>Spermatophyta</taxon>
        <taxon>Magnoliopsida</taxon>
        <taxon>eudicotyledons</taxon>
        <taxon>Gunneridae</taxon>
        <taxon>Pentapetalae</taxon>
        <taxon>asterids</taxon>
        <taxon>campanulids</taxon>
        <taxon>Asterales</taxon>
        <taxon>Asteraceae</taxon>
        <taxon>Asteroideae</taxon>
        <taxon>Anthemideae</taxon>
        <taxon>Anthemidinae</taxon>
        <taxon>Tanacetum</taxon>
    </lineage>
</organism>